<dbReference type="InterPro" id="IPR046080">
    <property type="entry name" value="DUF6098"/>
</dbReference>
<dbReference type="Proteomes" id="UP000037395">
    <property type="component" value="Unassembled WGS sequence"/>
</dbReference>
<protein>
    <submittedName>
        <fullName evidence="1">Uncharacterized protein</fullName>
    </submittedName>
</protein>
<accession>A0A1E7MV92</accession>
<gene>
    <name evidence="1" type="ORF">HS99_0016720</name>
</gene>
<evidence type="ECO:0000313" key="1">
    <source>
        <dbReference type="EMBL" id="OEV32344.1"/>
    </source>
</evidence>
<dbReference type="OrthoDB" id="3531920at2"/>
<reference evidence="1" key="1">
    <citation type="submission" date="2016-08" db="EMBL/GenBank/DDBJ databases">
        <title>Sequencing, Assembly and Comparative Genomics of S. aureofaciens ATCC 10762.</title>
        <authorList>
            <person name="Gradnigo J.S."/>
            <person name="Johnson N."/>
            <person name="Somerville G.A."/>
        </authorList>
    </citation>
    <scope>NUCLEOTIDE SEQUENCE [LARGE SCALE GENOMIC DNA]</scope>
    <source>
        <strain evidence="1">ATCC 10762</strain>
    </source>
</reference>
<sequence length="146" mass="16037">MHSTSGEDGMGLIDDLALLTSLATGDLDVYLRYSEGPDGDGGALSRDYEADVPLPGLSVTPLRPEPWWPRPAADWVARRVMKYAELAESCPQRRPWVLTGRVVGAGPDHEPLIADPLPLAWLGRNVLDEAVRRYQERFTPGRDSTG</sequence>
<dbReference type="Pfam" id="PF19593">
    <property type="entry name" value="DUF6098"/>
    <property type="match status" value="1"/>
</dbReference>
<keyword evidence="2" id="KW-1185">Reference proteome</keyword>
<dbReference type="RefSeq" id="WP_030553809.1">
    <property type="nucleotide sequence ID" value="NZ_JBIWMM010000003.1"/>
</dbReference>
<comment type="caution">
    <text evidence="1">The sequence shown here is derived from an EMBL/GenBank/DDBJ whole genome shotgun (WGS) entry which is preliminary data.</text>
</comment>
<dbReference type="EMBL" id="JPRF03000097">
    <property type="protein sequence ID" value="OEV32344.1"/>
    <property type="molecule type" value="Genomic_DNA"/>
</dbReference>
<proteinExistence type="predicted"/>
<evidence type="ECO:0000313" key="2">
    <source>
        <dbReference type="Proteomes" id="UP000037395"/>
    </source>
</evidence>
<dbReference type="AlphaFoldDB" id="A0A1E7MV92"/>
<organism evidence="1 2">
    <name type="scientific">Kitasatospora aureofaciens</name>
    <name type="common">Streptomyces aureofaciens</name>
    <dbReference type="NCBI Taxonomy" id="1894"/>
    <lineage>
        <taxon>Bacteria</taxon>
        <taxon>Bacillati</taxon>
        <taxon>Actinomycetota</taxon>
        <taxon>Actinomycetes</taxon>
        <taxon>Kitasatosporales</taxon>
        <taxon>Streptomycetaceae</taxon>
        <taxon>Kitasatospora</taxon>
    </lineage>
</organism>
<name>A0A1E7MV92_KITAU</name>